<dbReference type="OrthoDB" id="9787344at2"/>
<evidence type="ECO:0000313" key="5">
    <source>
        <dbReference type="Proteomes" id="UP000268007"/>
    </source>
</evidence>
<feature type="modified residue" description="4-aspartylphosphate" evidence="1">
    <location>
        <position position="54"/>
    </location>
</feature>
<evidence type="ECO:0000313" key="4">
    <source>
        <dbReference type="EMBL" id="RKR82908.1"/>
    </source>
</evidence>
<dbReference type="PANTHER" id="PTHR37299">
    <property type="entry name" value="TRANSCRIPTIONAL REGULATOR-RELATED"/>
    <property type="match status" value="1"/>
</dbReference>
<organism evidence="4 5">
    <name type="scientific">Mucilaginibacter gracilis</name>
    <dbReference type="NCBI Taxonomy" id="423350"/>
    <lineage>
        <taxon>Bacteria</taxon>
        <taxon>Pseudomonadati</taxon>
        <taxon>Bacteroidota</taxon>
        <taxon>Sphingobacteriia</taxon>
        <taxon>Sphingobacteriales</taxon>
        <taxon>Sphingobacteriaceae</taxon>
        <taxon>Mucilaginibacter</taxon>
    </lineage>
</organism>
<reference evidence="4 5" key="1">
    <citation type="submission" date="2018-10" db="EMBL/GenBank/DDBJ databases">
        <title>Genomic Encyclopedia of Archaeal and Bacterial Type Strains, Phase II (KMG-II): from individual species to whole genera.</title>
        <authorList>
            <person name="Goeker M."/>
        </authorList>
    </citation>
    <scope>NUCLEOTIDE SEQUENCE [LARGE SCALE GENOMIC DNA]</scope>
    <source>
        <strain evidence="4 5">DSM 18602</strain>
    </source>
</reference>
<accession>A0A495J3F5</accession>
<dbReference type="Proteomes" id="UP000268007">
    <property type="component" value="Unassembled WGS sequence"/>
</dbReference>
<dbReference type="Gene3D" id="3.40.50.2300">
    <property type="match status" value="1"/>
</dbReference>
<dbReference type="SMART" id="SM00448">
    <property type="entry name" value="REC"/>
    <property type="match status" value="1"/>
</dbReference>
<dbReference type="EMBL" id="RBKU01000001">
    <property type="protein sequence ID" value="RKR82908.1"/>
    <property type="molecule type" value="Genomic_DNA"/>
</dbReference>
<dbReference type="Pfam" id="PF00072">
    <property type="entry name" value="Response_reg"/>
    <property type="match status" value="1"/>
</dbReference>
<dbReference type="Gene3D" id="2.40.50.1020">
    <property type="entry name" value="LytTr DNA-binding domain"/>
    <property type="match status" value="1"/>
</dbReference>
<keyword evidence="5" id="KW-1185">Reference proteome</keyword>
<protein>
    <submittedName>
        <fullName evidence="4">LytTR family two component transcriptional regulator</fullName>
    </submittedName>
</protein>
<dbReference type="InterPro" id="IPR011006">
    <property type="entry name" value="CheY-like_superfamily"/>
</dbReference>
<dbReference type="InterPro" id="IPR046947">
    <property type="entry name" value="LytR-like"/>
</dbReference>
<evidence type="ECO:0000259" key="2">
    <source>
        <dbReference type="PROSITE" id="PS50110"/>
    </source>
</evidence>
<proteinExistence type="predicted"/>
<dbReference type="GO" id="GO:0003677">
    <property type="term" value="F:DNA binding"/>
    <property type="evidence" value="ECO:0007669"/>
    <property type="project" value="InterPro"/>
</dbReference>
<dbReference type="PANTHER" id="PTHR37299:SF1">
    <property type="entry name" value="STAGE 0 SPORULATION PROTEIN A HOMOLOG"/>
    <property type="match status" value="1"/>
</dbReference>
<evidence type="ECO:0000256" key="1">
    <source>
        <dbReference type="PROSITE-ProRule" id="PRU00169"/>
    </source>
</evidence>
<gene>
    <name evidence="4" type="ORF">BDD43_3101</name>
</gene>
<dbReference type="SMART" id="SM00850">
    <property type="entry name" value="LytTR"/>
    <property type="match status" value="1"/>
</dbReference>
<feature type="domain" description="Response regulatory" evidence="2">
    <location>
        <begin position="3"/>
        <end position="114"/>
    </location>
</feature>
<dbReference type="PROSITE" id="PS50930">
    <property type="entry name" value="HTH_LYTTR"/>
    <property type="match status" value="1"/>
</dbReference>
<evidence type="ECO:0000259" key="3">
    <source>
        <dbReference type="PROSITE" id="PS50930"/>
    </source>
</evidence>
<dbReference type="PROSITE" id="PS50110">
    <property type="entry name" value="RESPONSE_REGULATORY"/>
    <property type="match status" value="1"/>
</dbReference>
<sequence>MIRCMIVDDEPLALEILEHLINRFPALELIGKCSNAMAAFEMFHNQPVDLIFLDIKMPGISGLDFISSLKEPPSVVFTTAFAEYAVNGFELDAIDYLLKPITHERFEKCIQKILKIRPPKVEETKNYTYFKISGRLIKVPHTQLLYAQSVKDYILLCTKTGNYLTHMTMKYLEELLPANAFLRVHRSYLVNRELINLIDKSSLLIGEERIPVGENYRKTVEKIA</sequence>
<dbReference type="SUPFAM" id="SSF52172">
    <property type="entry name" value="CheY-like"/>
    <property type="match status" value="1"/>
</dbReference>
<dbReference type="InterPro" id="IPR007492">
    <property type="entry name" value="LytTR_DNA-bd_dom"/>
</dbReference>
<feature type="domain" description="HTH LytTR-type" evidence="3">
    <location>
        <begin position="128"/>
        <end position="224"/>
    </location>
</feature>
<dbReference type="Pfam" id="PF04397">
    <property type="entry name" value="LytTR"/>
    <property type="match status" value="1"/>
</dbReference>
<name>A0A495J3F5_9SPHI</name>
<dbReference type="RefSeq" id="WP_121198458.1">
    <property type="nucleotide sequence ID" value="NZ_RBKU01000001.1"/>
</dbReference>
<dbReference type="InterPro" id="IPR001789">
    <property type="entry name" value="Sig_transdc_resp-reg_receiver"/>
</dbReference>
<dbReference type="GO" id="GO:0000156">
    <property type="term" value="F:phosphorelay response regulator activity"/>
    <property type="evidence" value="ECO:0007669"/>
    <property type="project" value="InterPro"/>
</dbReference>
<comment type="caution">
    <text evidence="4">The sequence shown here is derived from an EMBL/GenBank/DDBJ whole genome shotgun (WGS) entry which is preliminary data.</text>
</comment>
<keyword evidence="1" id="KW-0597">Phosphoprotein</keyword>
<dbReference type="FunFam" id="3.40.50.2300:FF:000051">
    <property type="entry name" value="Two-component response regulator yehT"/>
    <property type="match status" value="1"/>
</dbReference>
<dbReference type="AlphaFoldDB" id="A0A495J3F5"/>